<proteinExistence type="predicted"/>
<protein>
    <submittedName>
        <fullName evidence="2">Lasso peptide biosynthesis B2 protein</fullName>
    </submittedName>
</protein>
<dbReference type="Pfam" id="PF13471">
    <property type="entry name" value="Transglut_core3"/>
    <property type="match status" value="1"/>
</dbReference>
<sequence>MSQMLPTTRHSISLVQRTNIAVLVGLSRLLRHLKPHRLQRLMSFVVRGAQPADYSIARDARDDILSASAVCRGDRACLIRSVAAMLLCRQRGYAPTWCVGVVATPPFAAHAWIEADDRIVDEPIDASYLRTFYRVGASARA</sequence>
<name>A0AAE4G3D1_9ACTO</name>
<feature type="domain" description="Microcin J25-processing protein McjB C-terminal" evidence="1">
    <location>
        <begin position="21"/>
        <end position="123"/>
    </location>
</feature>
<dbReference type="InterPro" id="IPR032708">
    <property type="entry name" value="McjB_C"/>
</dbReference>
<dbReference type="AlphaFoldDB" id="A0AAE4G3D1"/>
<gene>
    <name evidence="2" type="ORF">RMW62_12120</name>
</gene>
<dbReference type="RefSeq" id="WP_010612976.1">
    <property type="nucleotide sequence ID" value="NZ_CAUOQX010000005.1"/>
</dbReference>
<organism evidence="2 3">
    <name type="scientific">Actinomyces oris</name>
    <dbReference type="NCBI Taxonomy" id="544580"/>
    <lineage>
        <taxon>Bacteria</taxon>
        <taxon>Bacillati</taxon>
        <taxon>Actinomycetota</taxon>
        <taxon>Actinomycetes</taxon>
        <taxon>Actinomycetales</taxon>
        <taxon>Actinomycetaceae</taxon>
        <taxon>Actinomyces</taxon>
    </lineage>
</organism>
<comment type="caution">
    <text evidence="2">The sequence shown here is derived from an EMBL/GenBank/DDBJ whole genome shotgun (WGS) entry which is preliminary data.</text>
</comment>
<dbReference type="EMBL" id="JAMZMH010000018">
    <property type="protein sequence ID" value="MDT0249822.1"/>
    <property type="molecule type" value="Genomic_DNA"/>
</dbReference>
<accession>A0AAE4G3D1</accession>
<reference evidence="2" key="1">
    <citation type="submission" date="2022-06" db="EMBL/GenBank/DDBJ databases">
        <title>Draft Genome Sequences of Three Actinomyces oris Strains, Isolated from Healthy Human Feces.</title>
        <authorList>
            <person name="Ye Y."/>
            <person name="Liu C."/>
            <person name="Zhao J."/>
            <person name="Xu J."/>
            <person name="Huang H."/>
            <person name="Wang B."/>
            <person name="Wei J."/>
            <person name="Jing X."/>
        </authorList>
    </citation>
    <scope>NUCLEOTIDE SEQUENCE</scope>
    <source>
        <strain evidence="2">CNGBCC1803368</strain>
    </source>
</reference>
<evidence type="ECO:0000313" key="2">
    <source>
        <dbReference type="EMBL" id="MDT0249822.1"/>
    </source>
</evidence>
<dbReference type="Proteomes" id="UP001180729">
    <property type="component" value="Unassembled WGS sequence"/>
</dbReference>
<evidence type="ECO:0000259" key="1">
    <source>
        <dbReference type="Pfam" id="PF13471"/>
    </source>
</evidence>
<evidence type="ECO:0000313" key="3">
    <source>
        <dbReference type="Proteomes" id="UP001180729"/>
    </source>
</evidence>
<dbReference type="NCBIfam" id="NF033537">
    <property type="entry name" value="lasso_biosyn_B2"/>
    <property type="match status" value="1"/>
</dbReference>
<dbReference type="InterPro" id="IPR053521">
    <property type="entry name" value="McjB-like"/>
</dbReference>